<dbReference type="Gene3D" id="1.10.3630.10">
    <property type="entry name" value="yeast vps74-n-term truncation variant domain like"/>
    <property type="match status" value="1"/>
</dbReference>
<dbReference type="Pfam" id="PF05719">
    <property type="entry name" value="GPP34"/>
    <property type="match status" value="1"/>
</dbReference>
<protein>
    <recommendedName>
        <fullName evidence="7">Golgi phosphoprotein 3 GPP34</fullName>
    </recommendedName>
</protein>
<comment type="subcellular location">
    <subcellularLocation>
        <location evidence="1">Golgi apparatus membrane</location>
        <topology evidence="1">Peripheral membrane protein</topology>
        <orientation evidence="1">Cytoplasmic side</orientation>
    </subcellularLocation>
</comment>
<accession>A0A7W9FCI1</accession>
<dbReference type="RefSeq" id="WP_206705752.1">
    <property type="nucleotide sequence ID" value="NZ_BAAAPG010000001.1"/>
</dbReference>
<dbReference type="Proteomes" id="UP000517712">
    <property type="component" value="Unassembled WGS sequence"/>
</dbReference>
<dbReference type="GO" id="GO:0070273">
    <property type="term" value="F:phosphatidylinositol-4-phosphate binding"/>
    <property type="evidence" value="ECO:0007669"/>
    <property type="project" value="InterPro"/>
</dbReference>
<dbReference type="InterPro" id="IPR038261">
    <property type="entry name" value="GPP34-like_sf"/>
</dbReference>
<dbReference type="InterPro" id="IPR008628">
    <property type="entry name" value="GPP34-like"/>
</dbReference>
<evidence type="ECO:0000313" key="6">
    <source>
        <dbReference type="Proteomes" id="UP000517712"/>
    </source>
</evidence>
<gene>
    <name evidence="5" type="ORF">HD600_002898</name>
</gene>
<dbReference type="EMBL" id="JACHMU010000001">
    <property type="protein sequence ID" value="MBB5744401.1"/>
    <property type="molecule type" value="Genomic_DNA"/>
</dbReference>
<dbReference type="GO" id="GO:0012505">
    <property type="term" value="C:endomembrane system"/>
    <property type="evidence" value="ECO:0007669"/>
    <property type="project" value="UniProtKB-ARBA"/>
</dbReference>
<evidence type="ECO:0000313" key="5">
    <source>
        <dbReference type="EMBL" id="MBB5744401.1"/>
    </source>
</evidence>
<reference evidence="5 6" key="1">
    <citation type="submission" date="2020-08" db="EMBL/GenBank/DDBJ databases">
        <title>Sequencing the genomes of 1000 actinobacteria strains.</title>
        <authorList>
            <person name="Klenk H.-P."/>
        </authorList>
    </citation>
    <scope>NUCLEOTIDE SEQUENCE [LARGE SCALE GENOMIC DNA]</scope>
    <source>
        <strain evidence="5 6">DSM 24823</strain>
    </source>
</reference>
<keyword evidence="6" id="KW-1185">Reference proteome</keyword>
<keyword evidence="2" id="KW-0333">Golgi apparatus</keyword>
<keyword evidence="3" id="KW-0446">Lipid-binding</keyword>
<keyword evidence="4" id="KW-0472">Membrane</keyword>
<organism evidence="5 6">
    <name type="scientific">Microbacterium ginsengiterrae</name>
    <dbReference type="NCBI Taxonomy" id="546115"/>
    <lineage>
        <taxon>Bacteria</taxon>
        <taxon>Bacillati</taxon>
        <taxon>Actinomycetota</taxon>
        <taxon>Actinomycetes</taxon>
        <taxon>Micrococcales</taxon>
        <taxon>Microbacteriaceae</taxon>
        <taxon>Microbacterium</taxon>
    </lineage>
</organism>
<evidence type="ECO:0008006" key="7">
    <source>
        <dbReference type="Google" id="ProtNLM"/>
    </source>
</evidence>
<dbReference type="GO" id="GO:0005737">
    <property type="term" value="C:cytoplasm"/>
    <property type="evidence" value="ECO:0007669"/>
    <property type="project" value="UniProtKB-ARBA"/>
</dbReference>
<proteinExistence type="predicted"/>
<evidence type="ECO:0000256" key="3">
    <source>
        <dbReference type="ARBA" id="ARBA00023121"/>
    </source>
</evidence>
<sequence length="241" mass="25788">MTDASDHAALTRNEDPASERPTLAEDLLLLLYQPSSNVIAGEGTLYYVLAGAVLADLAEGGHVRTRAGHTGAMTVEAETDKPPTDRLLRATWEYVADRPRGVQTVLAATGPTLREPLLERLIDRGDLRRTTRKTFGMFRTSVLEQGDADRRPRLLADVRAVLVDGAEPTPRLAALTALLYGSGTLPQFDRDIPWTSAVIARAEELQSGNWGAGVAAIAVTRTVTATIVNSVVVAAGLLPRG</sequence>
<name>A0A7W9FCI1_9MICO</name>
<evidence type="ECO:0000256" key="2">
    <source>
        <dbReference type="ARBA" id="ARBA00023034"/>
    </source>
</evidence>
<comment type="caution">
    <text evidence="5">The sequence shown here is derived from an EMBL/GenBank/DDBJ whole genome shotgun (WGS) entry which is preliminary data.</text>
</comment>
<dbReference type="AlphaFoldDB" id="A0A7W9FCI1"/>
<evidence type="ECO:0000256" key="1">
    <source>
        <dbReference type="ARBA" id="ARBA00004255"/>
    </source>
</evidence>
<evidence type="ECO:0000256" key="4">
    <source>
        <dbReference type="ARBA" id="ARBA00023136"/>
    </source>
</evidence>